<sequence>MDQTDHPYPGAAARRVRDVIERLLSEGAAVARSDGTTHDLFPIAVSVAEGEALRGWVVREGATRTVEIGLAYAVSALHVCEGLLENGDPEARHVAIDPLQRTYFSGCGLQFLEEAGVAGMVEHHAEESRIALPRFVAEARGFDLAFVDGNHHFDGVFVDLCYLGRLVRPGGVVFLDDYQLPAVERAASFFLRNLGWELEEVSEWDELHRWAVLRTSTAPDTRPFGYYVDF</sequence>
<dbReference type="Pfam" id="PF13578">
    <property type="entry name" value="Methyltransf_24"/>
    <property type="match status" value="1"/>
</dbReference>
<gene>
    <name evidence="1" type="ORF">AVDCRST_MAG02-824</name>
</gene>
<reference evidence="1" key="1">
    <citation type="submission" date="2020-02" db="EMBL/GenBank/DDBJ databases">
        <authorList>
            <person name="Meier V. D."/>
        </authorList>
    </citation>
    <scope>NUCLEOTIDE SEQUENCE</scope>
    <source>
        <strain evidence="1">AVDCRST_MAG02</strain>
    </source>
</reference>
<dbReference type="SUPFAM" id="SSF53335">
    <property type="entry name" value="S-adenosyl-L-methionine-dependent methyltransferases"/>
    <property type="match status" value="1"/>
</dbReference>
<dbReference type="Gene3D" id="3.40.50.150">
    <property type="entry name" value="Vaccinia Virus protein VP39"/>
    <property type="match status" value="1"/>
</dbReference>
<proteinExistence type="predicted"/>
<accession>A0A6J4QTP1</accession>
<dbReference type="EMBL" id="CADCVH010000024">
    <property type="protein sequence ID" value="CAA9450311.1"/>
    <property type="molecule type" value="Genomic_DNA"/>
</dbReference>
<organism evidence="1">
    <name type="scientific">uncultured Rubrobacteraceae bacterium</name>
    <dbReference type="NCBI Taxonomy" id="349277"/>
    <lineage>
        <taxon>Bacteria</taxon>
        <taxon>Bacillati</taxon>
        <taxon>Actinomycetota</taxon>
        <taxon>Rubrobacteria</taxon>
        <taxon>Rubrobacterales</taxon>
        <taxon>Rubrobacteraceae</taxon>
        <taxon>environmental samples</taxon>
    </lineage>
</organism>
<evidence type="ECO:0000313" key="1">
    <source>
        <dbReference type="EMBL" id="CAA9450311.1"/>
    </source>
</evidence>
<protein>
    <recommendedName>
        <fullName evidence="2">Class I SAM-dependent methyltransferase</fullName>
    </recommendedName>
</protein>
<dbReference type="InterPro" id="IPR029063">
    <property type="entry name" value="SAM-dependent_MTases_sf"/>
</dbReference>
<evidence type="ECO:0008006" key="2">
    <source>
        <dbReference type="Google" id="ProtNLM"/>
    </source>
</evidence>
<name>A0A6J4QTP1_9ACTN</name>
<dbReference type="AlphaFoldDB" id="A0A6J4QTP1"/>